<dbReference type="InterPro" id="IPR003599">
    <property type="entry name" value="Ig_sub"/>
</dbReference>
<organism evidence="5 6">
    <name type="scientific">Sedimentisphaera cyanobacteriorum</name>
    <dbReference type="NCBI Taxonomy" id="1940790"/>
    <lineage>
        <taxon>Bacteria</taxon>
        <taxon>Pseudomonadati</taxon>
        <taxon>Planctomycetota</taxon>
        <taxon>Phycisphaerae</taxon>
        <taxon>Sedimentisphaerales</taxon>
        <taxon>Sedimentisphaeraceae</taxon>
        <taxon>Sedimentisphaera</taxon>
    </lineage>
</organism>
<keyword evidence="2" id="KW-1015">Disulfide bond</keyword>
<keyword evidence="1 3" id="KW-0732">Signal</keyword>
<dbReference type="Gene3D" id="2.60.40.10">
    <property type="entry name" value="Immunoglobulins"/>
    <property type="match status" value="1"/>
</dbReference>
<dbReference type="InterPro" id="IPR013783">
    <property type="entry name" value="Ig-like_fold"/>
</dbReference>
<dbReference type="SUPFAM" id="SSF48726">
    <property type="entry name" value="Immunoglobulin"/>
    <property type="match status" value="1"/>
</dbReference>
<dbReference type="InterPro" id="IPR013320">
    <property type="entry name" value="ConA-like_dom_sf"/>
</dbReference>
<feature type="signal peptide" evidence="3">
    <location>
        <begin position="1"/>
        <end position="22"/>
    </location>
</feature>
<evidence type="ECO:0000256" key="3">
    <source>
        <dbReference type="SAM" id="SignalP"/>
    </source>
</evidence>
<dbReference type="AlphaFoldDB" id="A0A1Q2HQ04"/>
<name>A0A1Q2HQ04_9BACT</name>
<evidence type="ECO:0000256" key="2">
    <source>
        <dbReference type="ARBA" id="ARBA00023157"/>
    </source>
</evidence>
<dbReference type="OrthoDB" id="258532at2"/>
<dbReference type="Pfam" id="PF13385">
    <property type="entry name" value="Laminin_G_3"/>
    <property type="match status" value="1"/>
</dbReference>
<dbReference type="Proteomes" id="UP000188273">
    <property type="component" value="Chromosome"/>
</dbReference>
<evidence type="ECO:0000313" key="5">
    <source>
        <dbReference type="EMBL" id="AQQ09508.1"/>
    </source>
</evidence>
<keyword evidence="6" id="KW-1185">Reference proteome</keyword>
<feature type="domain" description="Ig-like" evidence="4">
    <location>
        <begin position="361"/>
        <end position="458"/>
    </location>
</feature>
<dbReference type="Gene3D" id="2.60.120.200">
    <property type="match status" value="1"/>
</dbReference>
<evidence type="ECO:0000259" key="4">
    <source>
        <dbReference type="PROSITE" id="PS50835"/>
    </source>
</evidence>
<evidence type="ECO:0000313" key="6">
    <source>
        <dbReference type="Proteomes" id="UP000188273"/>
    </source>
</evidence>
<dbReference type="STRING" id="1940790.L21SP3_01313"/>
<dbReference type="InterPro" id="IPR036179">
    <property type="entry name" value="Ig-like_dom_sf"/>
</dbReference>
<gene>
    <name evidence="5" type="ORF">L21SP3_01313</name>
</gene>
<dbReference type="KEGG" id="pbu:L21SP3_01313"/>
<dbReference type="SMART" id="SM00560">
    <property type="entry name" value="LamGL"/>
    <property type="match status" value="1"/>
</dbReference>
<dbReference type="SUPFAM" id="SSF49899">
    <property type="entry name" value="Concanavalin A-like lectins/glucanases"/>
    <property type="match status" value="1"/>
</dbReference>
<dbReference type="CDD" id="cd00096">
    <property type="entry name" value="Ig"/>
    <property type="match status" value="1"/>
</dbReference>
<dbReference type="EMBL" id="CP019633">
    <property type="protein sequence ID" value="AQQ09508.1"/>
    <property type="molecule type" value="Genomic_DNA"/>
</dbReference>
<dbReference type="RefSeq" id="WP_077540099.1">
    <property type="nucleotide sequence ID" value="NZ_CP019633.1"/>
</dbReference>
<protein>
    <submittedName>
        <fullName evidence="5">Immunoglobulin I-set domain protein</fullName>
    </submittedName>
</protein>
<accession>A0A1Q2HQ04</accession>
<proteinExistence type="predicted"/>
<dbReference type="InterPro" id="IPR007110">
    <property type="entry name" value="Ig-like_dom"/>
</dbReference>
<dbReference type="InterPro" id="IPR006558">
    <property type="entry name" value="LamG-like"/>
</dbReference>
<sequence precursor="true">MMKIYKFFILIVCLSVASASFAGDIVPGFDDADAIVDYSERQLQNSDDMTAIADSGLITLTAKFTPTEADTTKTDGPVIVTEVGGSNYGTGIFICDGMLTFGSKGANGSGGGNAVVESLNDTDASGDGGVAVALGPVYPNIETRLFVSFNSGTGELIAMINGRLYTETITGSVQVTNLAGNRTVSVLGWVPDPEDGYGVFGGLNNSNNPPALVDQANVVAMEAVPGTPIRGQIFEDAVNPDLWPRNPVPANGEINVDPAAVTTLQFDTAGDPADPANPNPDVTGHFVTAYSTFDPADPNNNVEALSAFVPAGSDPVQVPFTFELGDEVYWQVEEQINNAAEGSEENIAGPIWHFEALPAIPVITDSPDDQADFSGEQITFNAAFTSKTAASVEWVKAGDPETIVDDSDADITIGVSQHGDSYTSSLSVANLEKADQGEYFCRASNAEGSADSDSAMLGVKRMIGYWPLDGDYTDASGEGLDADPNLAPLPEQWVDGVDPAKTGQGFDTVPEPLAAAATEPIVPAPYTEELTVSLWVKWTGDIVPSGGLAGLICSSDPDGGENNWFFDIQPDGQLTVNTPGYVQWGVPQDYYITPGEWMHVAFVNDADQTGRLYVNGSLVQTNDDFMRSKFEQRVYIMCVGETDGQLGNPGLGVFDEIKMYNYALTNEQIAQQYYDIMGEDFCTDPYSESLKYDFNGDCKVNLADLAMFALDWNESNLYPQLD</sequence>
<dbReference type="SMART" id="SM00409">
    <property type="entry name" value="IG"/>
    <property type="match status" value="1"/>
</dbReference>
<reference evidence="6" key="1">
    <citation type="submission" date="2017-02" db="EMBL/GenBank/DDBJ databases">
        <title>Comparative genomics and description of representatives of a novel lineage of planctomycetes thriving in anoxic sediments.</title>
        <authorList>
            <person name="Spring S."/>
            <person name="Bunk B."/>
            <person name="Sproer C."/>
            <person name="Klenk H.-P."/>
        </authorList>
    </citation>
    <scope>NUCLEOTIDE SEQUENCE [LARGE SCALE GENOMIC DNA]</scope>
    <source>
        <strain evidence="6">L21-RPul-D3</strain>
    </source>
</reference>
<feature type="chain" id="PRO_5012795012" evidence="3">
    <location>
        <begin position="23"/>
        <end position="722"/>
    </location>
</feature>
<dbReference type="PROSITE" id="PS50835">
    <property type="entry name" value="IG_LIKE"/>
    <property type="match status" value="1"/>
</dbReference>
<dbReference type="Pfam" id="PF13927">
    <property type="entry name" value="Ig_3"/>
    <property type="match status" value="1"/>
</dbReference>
<evidence type="ECO:0000256" key="1">
    <source>
        <dbReference type="ARBA" id="ARBA00022729"/>
    </source>
</evidence>